<dbReference type="OMA" id="RMARLYY"/>
<dbReference type="AlphaFoldDB" id="A8NXU8"/>
<dbReference type="PROSITE" id="PS50088">
    <property type="entry name" value="ANK_REPEAT"/>
    <property type="match status" value="1"/>
</dbReference>
<dbReference type="PRINTS" id="PR01415">
    <property type="entry name" value="ANKYRIN"/>
</dbReference>
<evidence type="ECO:0000313" key="5">
    <source>
        <dbReference type="EMBL" id="EAU84890.2"/>
    </source>
</evidence>
<accession>A8NXU8</accession>
<dbReference type="PANTHER" id="PTHR24171:SF9">
    <property type="entry name" value="ANKYRIN REPEAT DOMAIN-CONTAINING PROTEIN 39"/>
    <property type="match status" value="1"/>
</dbReference>
<dbReference type="VEuPathDB" id="FungiDB:CC1G_00409"/>
<feature type="compositionally biased region" description="Polar residues" evidence="4">
    <location>
        <begin position="492"/>
        <end position="503"/>
    </location>
</feature>
<dbReference type="InterPro" id="IPR002110">
    <property type="entry name" value="Ankyrin_rpt"/>
</dbReference>
<feature type="compositionally biased region" description="Low complexity" evidence="4">
    <location>
        <begin position="346"/>
        <end position="368"/>
    </location>
</feature>
<evidence type="ECO:0000256" key="4">
    <source>
        <dbReference type="SAM" id="MobiDB-lite"/>
    </source>
</evidence>
<dbReference type="HOGENOM" id="CLU_490946_0_0_1"/>
<dbReference type="EMBL" id="AACS02000005">
    <property type="protein sequence ID" value="EAU84890.2"/>
    <property type="molecule type" value="Genomic_DNA"/>
</dbReference>
<organism evidence="5 6">
    <name type="scientific">Coprinopsis cinerea (strain Okayama-7 / 130 / ATCC MYA-4618 / FGSC 9003)</name>
    <name type="common">Inky cap fungus</name>
    <name type="synonym">Hormographiella aspergillata</name>
    <dbReference type="NCBI Taxonomy" id="240176"/>
    <lineage>
        <taxon>Eukaryota</taxon>
        <taxon>Fungi</taxon>
        <taxon>Dikarya</taxon>
        <taxon>Basidiomycota</taxon>
        <taxon>Agaricomycotina</taxon>
        <taxon>Agaricomycetes</taxon>
        <taxon>Agaricomycetidae</taxon>
        <taxon>Agaricales</taxon>
        <taxon>Agaricineae</taxon>
        <taxon>Psathyrellaceae</taxon>
        <taxon>Coprinopsis</taxon>
    </lineage>
</organism>
<evidence type="ECO:0000313" key="6">
    <source>
        <dbReference type="Proteomes" id="UP000001861"/>
    </source>
</evidence>
<keyword evidence="1" id="KW-0677">Repeat</keyword>
<dbReference type="PROSITE" id="PS50297">
    <property type="entry name" value="ANK_REP_REGION"/>
    <property type="match status" value="1"/>
</dbReference>
<dbReference type="SUPFAM" id="SSF48403">
    <property type="entry name" value="Ankyrin repeat"/>
    <property type="match status" value="1"/>
</dbReference>
<feature type="compositionally biased region" description="Polar residues" evidence="4">
    <location>
        <begin position="449"/>
        <end position="459"/>
    </location>
</feature>
<feature type="compositionally biased region" description="Polar residues" evidence="4">
    <location>
        <begin position="414"/>
        <end position="439"/>
    </location>
</feature>
<dbReference type="SMART" id="SM00248">
    <property type="entry name" value="ANK"/>
    <property type="match status" value="2"/>
</dbReference>
<dbReference type="GeneID" id="6013830"/>
<dbReference type="Proteomes" id="UP000001861">
    <property type="component" value="Unassembled WGS sequence"/>
</dbReference>
<feature type="repeat" description="ANK" evidence="3">
    <location>
        <begin position="137"/>
        <end position="172"/>
    </location>
</feature>
<feature type="region of interest" description="Disordered" evidence="4">
    <location>
        <begin position="346"/>
        <end position="538"/>
    </location>
</feature>
<comment type="caution">
    <text evidence="5">The sequence shown here is derived from an EMBL/GenBank/DDBJ whole genome shotgun (WGS) entry which is preliminary data.</text>
</comment>
<gene>
    <name evidence="5" type="ORF">CC1G_00409</name>
</gene>
<feature type="compositionally biased region" description="Polar residues" evidence="4">
    <location>
        <begin position="284"/>
        <end position="312"/>
    </location>
</feature>
<name>A8NXU8_COPC7</name>
<dbReference type="Pfam" id="PF00023">
    <property type="entry name" value="Ank"/>
    <property type="match status" value="1"/>
</dbReference>
<reference evidence="5 6" key="1">
    <citation type="journal article" date="2010" name="Proc. Natl. Acad. Sci. U.S.A.">
        <title>Insights into evolution of multicellular fungi from the assembled chromosomes of the mushroom Coprinopsis cinerea (Coprinus cinereus).</title>
        <authorList>
            <person name="Stajich J.E."/>
            <person name="Wilke S.K."/>
            <person name="Ahren D."/>
            <person name="Au C.H."/>
            <person name="Birren B.W."/>
            <person name="Borodovsky M."/>
            <person name="Burns C."/>
            <person name="Canback B."/>
            <person name="Casselton L.A."/>
            <person name="Cheng C.K."/>
            <person name="Deng J."/>
            <person name="Dietrich F.S."/>
            <person name="Fargo D.C."/>
            <person name="Farman M.L."/>
            <person name="Gathman A.C."/>
            <person name="Goldberg J."/>
            <person name="Guigo R."/>
            <person name="Hoegger P.J."/>
            <person name="Hooker J.B."/>
            <person name="Huggins A."/>
            <person name="James T.Y."/>
            <person name="Kamada T."/>
            <person name="Kilaru S."/>
            <person name="Kodira C."/>
            <person name="Kues U."/>
            <person name="Kupfer D."/>
            <person name="Kwan H.S."/>
            <person name="Lomsadze A."/>
            <person name="Li W."/>
            <person name="Lilly W.W."/>
            <person name="Ma L.J."/>
            <person name="Mackey A.J."/>
            <person name="Manning G."/>
            <person name="Martin F."/>
            <person name="Muraguchi H."/>
            <person name="Natvig D.O."/>
            <person name="Palmerini H."/>
            <person name="Ramesh M.A."/>
            <person name="Rehmeyer C.J."/>
            <person name="Roe B.A."/>
            <person name="Shenoy N."/>
            <person name="Stanke M."/>
            <person name="Ter-Hovhannisyan V."/>
            <person name="Tunlid A."/>
            <person name="Velagapudi R."/>
            <person name="Vision T.J."/>
            <person name="Zeng Q."/>
            <person name="Zolan M.E."/>
            <person name="Pukkila P.J."/>
        </authorList>
    </citation>
    <scope>NUCLEOTIDE SEQUENCE [LARGE SCALE GENOMIC DNA]</scope>
    <source>
        <strain evidence="6">Okayama-7 / 130 / ATCC MYA-4618 / FGSC 9003</strain>
    </source>
</reference>
<dbReference type="PANTHER" id="PTHR24171">
    <property type="entry name" value="ANKYRIN REPEAT DOMAIN-CONTAINING PROTEIN 39-RELATED"/>
    <property type="match status" value="1"/>
</dbReference>
<evidence type="ECO:0000256" key="2">
    <source>
        <dbReference type="ARBA" id="ARBA00023043"/>
    </source>
</evidence>
<feature type="compositionally biased region" description="Polar residues" evidence="4">
    <location>
        <begin position="519"/>
        <end position="538"/>
    </location>
</feature>
<feature type="region of interest" description="Disordered" evidence="4">
    <location>
        <begin position="212"/>
        <end position="330"/>
    </location>
</feature>
<feature type="compositionally biased region" description="Polar residues" evidence="4">
    <location>
        <begin position="369"/>
        <end position="378"/>
    </location>
</feature>
<dbReference type="Gene3D" id="1.25.40.20">
    <property type="entry name" value="Ankyrin repeat-containing domain"/>
    <property type="match status" value="1"/>
</dbReference>
<feature type="compositionally biased region" description="Low complexity" evidence="4">
    <location>
        <begin position="241"/>
        <end position="256"/>
    </location>
</feature>
<keyword evidence="6" id="KW-1185">Reference proteome</keyword>
<dbReference type="RefSeq" id="XP_001837273.2">
    <property type="nucleotide sequence ID" value="XM_001837221.2"/>
</dbReference>
<dbReference type="InterPro" id="IPR036770">
    <property type="entry name" value="Ankyrin_rpt-contain_sf"/>
</dbReference>
<dbReference type="OrthoDB" id="341259at2759"/>
<dbReference type="KEGG" id="cci:CC1G_00409"/>
<dbReference type="InParanoid" id="A8NXU8"/>
<sequence length="538" mass="58516">MAEKDPTVRLRRAVKENNLFLVKRLIQRTDMRNPDVAPRRYTSLAWAAVLGHEETFEFLLSAGHDEQELSKGPLLTMILSQDYENNTILMLLADQKPSTSNPYSAASPPPDSTGAVLRMARMYFDRYPWTLDWSNVHGKTALHIASLRGNEELVRIVQYLIERGCQYTAKNNEGFDALDYAYSTKEALQETARMQFEINKAHRRQIFAQAAARGTEMNKTSPIPIPPPVPAKDYDLYPRLRSGSGTSRTTATTSDSGDIDGLAAHASFSSSSPSRPSTGGSSSLLYSQQPRHTPQPSSASNGLSNSTNSKGSLLSAPGAHPSSALSPVANRMRERDADAMEKYMLRNRSGSSSTDNRSNSGSTTTGSGQMSANLSPSSEAFHITTDEASGTLTPRRLRPSFSAAQLRTTHEGSVANSNNGTPHSENRSRSGTNPTSTRGAASPLPLLTRSPSISNSLRSIISPERTSYEDSKRYMGPPSQYAQFPEPPVQPEANTVTTPTVQSSRRKALQILGKPLSGFDSSNSNHRRGMSTTSVRGS</sequence>
<protein>
    <submittedName>
        <fullName evidence="5">Uncharacterized protein</fullName>
    </submittedName>
</protein>
<dbReference type="eggNOG" id="KOG0504">
    <property type="taxonomic scope" value="Eukaryota"/>
</dbReference>
<evidence type="ECO:0000256" key="1">
    <source>
        <dbReference type="ARBA" id="ARBA00022737"/>
    </source>
</evidence>
<keyword evidence="2 3" id="KW-0040">ANK repeat</keyword>
<evidence type="ECO:0000256" key="3">
    <source>
        <dbReference type="PROSITE-ProRule" id="PRU00023"/>
    </source>
</evidence>
<feature type="compositionally biased region" description="Low complexity" evidence="4">
    <location>
        <begin position="267"/>
        <end position="283"/>
    </location>
</feature>
<proteinExistence type="predicted"/>